<keyword evidence="7" id="KW-1185">Reference proteome</keyword>
<organism evidence="6 7">
    <name type="scientific">Potamilus streckersoni</name>
    <dbReference type="NCBI Taxonomy" id="2493646"/>
    <lineage>
        <taxon>Eukaryota</taxon>
        <taxon>Metazoa</taxon>
        <taxon>Spiralia</taxon>
        <taxon>Lophotrochozoa</taxon>
        <taxon>Mollusca</taxon>
        <taxon>Bivalvia</taxon>
        <taxon>Autobranchia</taxon>
        <taxon>Heteroconchia</taxon>
        <taxon>Palaeoheterodonta</taxon>
        <taxon>Unionida</taxon>
        <taxon>Unionoidea</taxon>
        <taxon>Unionidae</taxon>
        <taxon>Ambleminae</taxon>
        <taxon>Lampsilini</taxon>
        <taxon>Potamilus</taxon>
    </lineage>
</organism>
<evidence type="ECO:0000256" key="4">
    <source>
        <dbReference type="ARBA" id="ARBA00023136"/>
    </source>
</evidence>
<reference evidence="6" key="2">
    <citation type="journal article" date="2021" name="Genome Biol. Evol.">
        <title>Developing a high-quality reference genome for a parasitic bivalve with doubly uniparental inheritance (Bivalvia: Unionida).</title>
        <authorList>
            <person name="Smith C.H."/>
        </authorList>
    </citation>
    <scope>NUCLEOTIDE SEQUENCE</scope>
    <source>
        <strain evidence="6">CHS0354</strain>
        <tissue evidence="6">Mantle</tissue>
    </source>
</reference>
<accession>A0AAE0TD03</accession>
<comment type="caution">
    <text evidence="6">The sequence shown here is derived from an EMBL/GenBank/DDBJ whole genome shotgun (WGS) entry which is preliminary data.</text>
</comment>
<dbReference type="AlphaFoldDB" id="A0AAE0TD03"/>
<dbReference type="InterPro" id="IPR004031">
    <property type="entry name" value="PMP22/EMP/MP20/Claudin"/>
</dbReference>
<evidence type="ECO:0000256" key="1">
    <source>
        <dbReference type="ARBA" id="ARBA00004141"/>
    </source>
</evidence>
<dbReference type="GO" id="GO:0016020">
    <property type="term" value="C:membrane"/>
    <property type="evidence" value="ECO:0007669"/>
    <property type="project" value="UniProtKB-SubCell"/>
</dbReference>
<gene>
    <name evidence="6" type="ORF">CHS0354_004793</name>
</gene>
<dbReference type="Pfam" id="PF13903">
    <property type="entry name" value="Claudin_2"/>
    <property type="match status" value="1"/>
</dbReference>
<reference evidence="6" key="1">
    <citation type="journal article" date="2021" name="Genome Biol. Evol.">
        <title>A High-Quality Reference Genome for a Parasitic Bivalve with Doubly Uniparental Inheritance (Bivalvia: Unionida).</title>
        <authorList>
            <person name="Smith C.H."/>
        </authorList>
    </citation>
    <scope>NUCLEOTIDE SEQUENCE</scope>
    <source>
        <strain evidence="6">CHS0354</strain>
    </source>
</reference>
<keyword evidence="4 5" id="KW-0472">Membrane</keyword>
<dbReference type="Gene3D" id="1.20.140.150">
    <property type="match status" value="1"/>
</dbReference>
<reference evidence="6" key="3">
    <citation type="submission" date="2023-05" db="EMBL/GenBank/DDBJ databases">
        <authorList>
            <person name="Smith C.H."/>
        </authorList>
    </citation>
    <scope>NUCLEOTIDE SEQUENCE</scope>
    <source>
        <strain evidence="6">CHS0354</strain>
        <tissue evidence="6">Mantle</tissue>
    </source>
</reference>
<evidence type="ECO:0000313" key="6">
    <source>
        <dbReference type="EMBL" id="KAK3608135.1"/>
    </source>
</evidence>
<feature type="transmembrane region" description="Helical" evidence="5">
    <location>
        <begin position="196"/>
        <end position="219"/>
    </location>
</feature>
<feature type="transmembrane region" description="Helical" evidence="5">
    <location>
        <begin position="141"/>
        <end position="161"/>
    </location>
</feature>
<proteinExistence type="predicted"/>
<evidence type="ECO:0000313" key="7">
    <source>
        <dbReference type="Proteomes" id="UP001195483"/>
    </source>
</evidence>
<feature type="transmembrane region" description="Helical" evidence="5">
    <location>
        <begin position="12"/>
        <end position="33"/>
    </location>
</feature>
<evidence type="ECO:0000256" key="3">
    <source>
        <dbReference type="ARBA" id="ARBA00022989"/>
    </source>
</evidence>
<keyword evidence="3 5" id="KW-1133">Transmembrane helix</keyword>
<sequence>MENAYRRKWFLVDKAVILTTTLALALLVIGFAIPDWIYSLYNDTSTANNDYEFHISIWYTLLCTAGQSGCTRVTNDNLTREINDLQNIVFRDFASNVILYMGGNLQWIGWKAESTISVVLAFLGVITAILIICVSNRFHRYVAAIGFLFMIIASILMWIPVGMIADKNIKVRDAFNGVNANAANTFKYELKNPSGLIVAAIGAFLAFVAAIIFLSYICFRPGWREKHHRHIQQKPSISVIDESDSVVDHPPAYYAEQPRYEYKRYSYNSYPHKYSRYYQYTSEPTLASRNEVIKYSSKYPNEYYGGSRIIARYFEDGNHINDAKVGDEFLWGNTHKDYYEMYPWRYSNRHIRRDGESHRDPGRHKHLGLGDYRIKYPKLYDYNDRFDYTKNWTMTPVMGNDYY</sequence>
<comment type="subcellular location">
    <subcellularLocation>
        <location evidence="1">Membrane</location>
        <topology evidence="1">Multi-pass membrane protein</topology>
    </subcellularLocation>
</comment>
<feature type="transmembrane region" description="Helical" evidence="5">
    <location>
        <begin position="115"/>
        <end position="134"/>
    </location>
</feature>
<evidence type="ECO:0000256" key="5">
    <source>
        <dbReference type="SAM" id="Phobius"/>
    </source>
</evidence>
<name>A0AAE0TD03_9BIVA</name>
<protein>
    <submittedName>
        <fullName evidence="6">Uncharacterized protein</fullName>
    </submittedName>
</protein>
<dbReference type="EMBL" id="JAEAOA010000353">
    <property type="protein sequence ID" value="KAK3608135.1"/>
    <property type="molecule type" value="Genomic_DNA"/>
</dbReference>
<evidence type="ECO:0000256" key="2">
    <source>
        <dbReference type="ARBA" id="ARBA00022692"/>
    </source>
</evidence>
<dbReference type="Proteomes" id="UP001195483">
    <property type="component" value="Unassembled WGS sequence"/>
</dbReference>
<keyword evidence="2 5" id="KW-0812">Transmembrane</keyword>